<evidence type="ECO:0000313" key="1">
    <source>
        <dbReference type="EMBL" id="TWU15564.1"/>
    </source>
</evidence>
<proteinExistence type="predicted"/>
<name>A0A5C6BXM4_9BACT</name>
<dbReference type="Pfam" id="PF09837">
    <property type="entry name" value="DUF2064"/>
    <property type="match status" value="1"/>
</dbReference>
<comment type="caution">
    <text evidence="1">The sequence shown here is derived from an EMBL/GenBank/DDBJ whole genome shotgun (WGS) entry which is preliminary data.</text>
</comment>
<dbReference type="NCBIfam" id="TIGR04282">
    <property type="entry name" value="glyco_like_cofC"/>
    <property type="match status" value="1"/>
</dbReference>
<keyword evidence="1" id="KW-0808">Transferase</keyword>
<dbReference type="PANTHER" id="PTHR36529">
    <property type="entry name" value="SLL1095 PROTEIN"/>
    <property type="match status" value="1"/>
</dbReference>
<keyword evidence="2" id="KW-1185">Reference proteome</keyword>
<protein>
    <submittedName>
        <fullName evidence="1">2-phospho-L-lactate guanylyltransferase</fullName>
        <ecNumber evidence="1">2.7.7.68</ecNumber>
    </submittedName>
</protein>
<dbReference type="RefSeq" id="WP_146407410.1">
    <property type="nucleotide sequence ID" value="NZ_SJPU01000002.1"/>
</dbReference>
<dbReference type="Proteomes" id="UP000319908">
    <property type="component" value="Unassembled WGS sequence"/>
</dbReference>
<reference evidence="1 2" key="1">
    <citation type="journal article" date="2020" name="Antonie Van Leeuwenhoek">
        <title>Rhodopirellula heiligendammensis sp. nov., Rhodopirellula pilleata sp. nov., and Rhodopirellula solitaria sp. nov. isolated from natural or artificial marine surfaces in Northern Germany and California, USA, and emended description of the genus Rhodopirellula.</title>
        <authorList>
            <person name="Kallscheuer N."/>
            <person name="Wiegand S."/>
            <person name="Jogler M."/>
            <person name="Boedeker C."/>
            <person name="Peeters S.H."/>
            <person name="Rast P."/>
            <person name="Heuer A."/>
            <person name="Jetten M.S.M."/>
            <person name="Rohde M."/>
            <person name="Jogler C."/>
        </authorList>
    </citation>
    <scope>NUCLEOTIDE SEQUENCE [LARGE SCALE GENOMIC DNA]</scope>
    <source>
        <strain evidence="1 2">Poly21</strain>
    </source>
</reference>
<dbReference type="AlphaFoldDB" id="A0A5C6BXM4"/>
<dbReference type="SUPFAM" id="SSF53448">
    <property type="entry name" value="Nucleotide-diphospho-sugar transferases"/>
    <property type="match status" value="1"/>
</dbReference>
<sequence>MNSPAPKTFAENVPRVIVFTRHPDPGKTKTRMIPALGPVGAANLQAALTRHTLAMAQEYCDQHPCELEVRFTGGDAFKMGDAFGSGRAYRPQSGEDLGARMAHAVADAFAEHATVAVLIGSDCPDITPTILDEAVRALSVHDVVVGPAIDGGYYLIAVRQNQPLLFEDIQWGSDCVLRQTLAQAKQAQLRVHCLQTLSDVDHPQDLVVCRRHPDAFPELP</sequence>
<accession>A0A5C6BXM4</accession>
<dbReference type="OrthoDB" id="9810303at2"/>
<organism evidence="1 2">
    <name type="scientific">Allorhodopirellula heiligendammensis</name>
    <dbReference type="NCBI Taxonomy" id="2714739"/>
    <lineage>
        <taxon>Bacteria</taxon>
        <taxon>Pseudomonadati</taxon>
        <taxon>Planctomycetota</taxon>
        <taxon>Planctomycetia</taxon>
        <taxon>Pirellulales</taxon>
        <taxon>Pirellulaceae</taxon>
        <taxon>Allorhodopirellula</taxon>
    </lineage>
</organism>
<dbReference type="PANTHER" id="PTHR36529:SF1">
    <property type="entry name" value="GLYCOSYLTRANSFERASE"/>
    <property type="match status" value="1"/>
</dbReference>
<dbReference type="InterPro" id="IPR018641">
    <property type="entry name" value="Trfase_1_rSAM/seldom-assoc"/>
</dbReference>
<dbReference type="Gene3D" id="3.90.550.10">
    <property type="entry name" value="Spore Coat Polysaccharide Biosynthesis Protein SpsA, Chain A"/>
    <property type="match status" value="1"/>
</dbReference>
<dbReference type="GO" id="GO:0043814">
    <property type="term" value="F:phospholactate guanylyltransferase activity"/>
    <property type="evidence" value="ECO:0007669"/>
    <property type="project" value="UniProtKB-EC"/>
</dbReference>
<dbReference type="EMBL" id="SJPU01000002">
    <property type="protein sequence ID" value="TWU15564.1"/>
    <property type="molecule type" value="Genomic_DNA"/>
</dbReference>
<dbReference type="InterPro" id="IPR029044">
    <property type="entry name" value="Nucleotide-diphossugar_trans"/>
</dbReference>
<dbReference type="EC" id="2.7.7.68" evidence="1"/>
<gene>
    <name evidence="1" type="primary">cofC</name>
    <name evidence="1" type="ORF">Poly21_27610</name>
</gene>
<evidence type="ECO:0000313" key="2">
    <source>
        <dbReference type="Proteomes" id="UP000319908"/>
    </source>
</evidence>
<keyword evidence="1" id="KW-0548">Nucleotidyltransferase</keyword>